<dbReference type="AlphaFoldDB" id="A0A1H3XQF3"/>
<dbReference type="STRING" id="551991.SAMN05192529_10650"/>
<keyword evidence="5" id="KW-1185">Reference proteome</keyword>
<dbReference type="SMART" id="SM00244">
    <property type="entry name" value="PHB"/>
    <property type="match status" value="1"/>
</dbReference>
<dbReference type="Gene3D" id="3.30.479.30">
    <property type="entry name" value="Band 7 domain"/>
    <property type="match status" value="1"/>
</dbReference>
<accession>A0A1H3XQF3</accession>
<dbReference type="SUPFAM" id="SSF117892">
    <property type="entry name" value="Band 7/SPFH domain"/>
    <property type="match status" value="1"/>
</dbReference>
<dbReference type="RefSeq" id="WP_211481780.1">
    <property type="nucleotide sequence ID" value="NZ_FNQY01000006.1"/>
</dbReference>
<evidence type="ECO:0000313" key="4">
    <source>
        <dbReference type="EMBL" id="SEA01563.1"/>
    </source>
</evidence>
<name>A0A1H3XQF3_9BACT</name>
<dbReference type="CDD" id="cd13438">
    <property type="entry name" value="SPFH_eoslipins_u2"/>
    <property type="match status" value="1"/>
</dbReference>
<sequence length="365" mass="41603">MKKLKIASYQVGLVFKAKELQGVLPCGTHYIWGDKQVEVHNKKGAFKSAVLDKELLLENEELAAMVERIQVGDGELQLLFEDGIFLQVLPVGKYAFWKESVKRTFLKVNLEDLYVDTSINRAVLETPQIKPYIRKLAVPQQRKGLLFVEGKFVELLEAGSYYYWQSSKQLELKTIDYRIQQMEISGQELLSKDKATLRVSFFIQYEVVDLIKAVTVSKDYEKQLYLTVQLVLRSFIGALSLDELLGRKDTAGQELLETLAAKSTPFGVRILDAGIRDVILTGEMKNIMHQVLEAEKQAEANSIMRREETAATRSMLNTAKMMENNSILWKLKEMEYIERIADKIGTISLSGNSSMITQLKEIFVK</sequence>
<dbReference type="Pfam" id="PF01145">
    <property type="entry name" value="Band_7"/>
    <property type="match status" value="1"/>
</dbReference>
<dbReference type="InterPro" id="IPR036013">
    <property type="entry name" value="Band_7/SPFH_dom_sf"/>
</dbReference>
<proteinExistence type="inferred from homology"/>
<dbReference type="EMBL" id="FNQY01000006">
    <property type="protein sequence ID" value="SEA01563.1"/>
    <property type="molecule type" value="Genomic_DNA"/>
</dbReference>
<comment type="similarity">
    <text evidence="2">Belongs to the band 7/mec-2 family.</text>
</comment>
<dbReference type="PANTHER" id="PTHR10264:SF83">
    <property type="entry name" value="BLL5629 PROTEIN"/>
    <property type="match status" value="1"/>
</dbReference>
<evidence type="ECO:0000313" key="5">
    <source>
        <dbReference type="Proteomes" id="UP000199041"/>
    </source>
</evidence>
<dbReference type="Proteomes" id="UP000199041">
    <property type="component" value="Unassembled WGS sequence"/>
</dbReference>
<dbReference type="PRINTS" id="PR00721">
    <property type="entry name" value="STOMATIN"/>
</dbReference>
<dbReference type="InterPro" id="IPR001107">
    <property type="entry name" value="Band_7"/>
</dbReference>
<dbReference type="InterPro" id="IPR043202">
    <property type="entry name" value="Band-7_stomatin-like"/>
</dbReference>
<evidence type="ECO:0000256" key="2">
    <source>
        <dbReference type="ARBA" id="ARBA00008164"/>
    </source>
</evidence>
<evidence type="ECO:0000256" key="1">
    <source>
        <dbReference type="ARBA" id="ARBA00004167"/>
    </source>
</evidence>
<dbReference type="InterPro" id="IPR001972">
    <property type="entry name" value="Stomatin_HflK_fam"/>
</dbReference>
<comment type="subcellular location">
    <subcellularLocation>
        <location evidence="1">Membrane</location>
        <topology evidence="1">Single-pass membrane protein</topology>
    </subcellularLocation>
</comment>
<protein>
    <submittedName>
        <fullName evidence="4">SPFH domain / Band 7 family protein</fullName>
    </submittedName>
</protein>
<gene>
    <name evidence="4" type="ORF">SAMN05192529_10650</name>
</gene>
<reference evidence="4 5" key="1">
    <citation type="submission" date="2016-10" db="EMBL/GenBank/DDBJ databases">
        <authorList>
            <person name="de Groot N.N."/>
        </authorList>
    </citation>
    <scope>NUCLEOTIDE SEQUENCE [LARGE SCALE GENOMIC DNA]</scope>
    <source>
        <strain evidence="4 5">Vu-144</strain>
    </source>
</reference>
<dbReference type="PANTHER" id="PTHR10264">
    <property type="entry name" value="BAND 7 PROTEIN-RELATED"/>
    <property type="match status" value="1"/>
</dbReference>
<dbReference type="GO" id="GO:0005886">
    <property type="term" value="C:plasma membrane"/>
    <property type="evidence" value="ECO:0007669"/>
    <property type="project" value="InterPro"/>
</dbReference>
<evidence type="ECO:0000259" key="3">
    <source>
        <dbReference type="SMART" id="SM00244"/>
    </source>
</evidence>
<feature type="domain" description="Band 7" evidence="3">
    <location>
        <begin position="138"/>
        <end position="292"/>
    </location>
</feature>
<organism evidence="4 5">
    <name type="scientific">Arachidicoccus rhizosphaerae</name>
    <dbReference type="NCBI Taxonomy" id="551991"/>
    <lineage>
        <taxon>Bacteria</taxon>
        <taxon>Pseudomonadati</taxon>
        <taxon>Bacteroidota</taxon>
        <taxon>Chitinophagia</taxon>
        <taxon>Chitinophagales</taxon>
        <taxon>Chitinophagaceae</taxon>
        <taxon>Arachidicoccus</taxon>
    </lineage>
</organism>